<accession>A0A0B1SZ26</accession>
<reference evidence="1 2" key="1">
    <citation type="submission" date="2014-03" db="EMBL/GenBank/DDBJ databases">
        <title>Draft genome of the hookworm Oesophagostomum dentatum.</title>
        <authorList>
            <person name="Mitreva M."/>
        </authorList>
    </citation>
    <scope>NUCLEOTIDE SEQUENCE [LARGE SCALE GENOMIC DNA]</scope>
    <source>
        <strain evidence="1 2">OD-Hann</strain>
    </source>
</reference>
<dbReference type="Proteomes" id="UP000053660">
    <property type="component" value="Unassembled WGS sequence"/>
</dbReference>
<evidence type="ECO:0000313" key="1">
    <source>
        <dbReference type="EMBL" id="KHJ90224.1"/>
    </source>
</evidence>
<organism evidence="1 2">
    <name type="scientific">Oesophagostomum dentatum</name>
    <name type="common">Nodular worm</name>
    <dbReference type="NCBI Taxonomy" id="61180"/>
    <lineage>
        <taxon>Eukaryota</taxon>
        <taxon>Metazoa</taxon>
        <taxon>Ecdysozoa</taxon>
        <taxon>Nematoda</taxon>
        <taxon>Chromadorea</taxon>
        <taxon>Rhabditida</taxon>
        <taxon>Rhabditina</taxon>
        <taxon>Rhabditomorpha</taxon>
        <taxon>Strongyloidea</taxon>
        <taxon>Strongylidae</taxon>
        <taxon>Oesophagostomum</taxon>
    </lineage>
</organism>
<dbReference type="AlphaFoldDB" id="A0A0B1SZ26"/>
<evidence type="ECO:0000313" key="2">
    <source>
        <dbReference type="Proteomes" id="UP000053660"/>
    </source>
</evidence>
<keyword evidence="2" id="KW-1185">Reference proteome</keyword>
<dbReference type="EMBL" id="KN553249">
    <property type="protein sequence ID" value="KHJ90224.1"/>
    <property type="molecule type" value="Genomic_DNA"/>
</dbReference>
<proteinExistence type="predicted"/>
<sequence>MRSAHRRAKVDDYSWKCGKIVLRINVGSAYIYKNRTRQTQGKFQSLIDSLTHGEASVAMRIVYATCIVFALEFRESSTFDLGNWLRDAVNSIRNSEPAIKV</sequence>
<name>A0A0B1SZ26_OESDE</name>
<protein>
    <submittedName>
        <fullName evidence="1">Uncharacterized protein</fullName>
    </submittedName>
</protein>
<gene>
    <name evidence="1" type="ORF">OESDEN_09935</name>
</gene>